<evidence type="ECO:0000256" key="1">
    <source>
        <dbReference type="SAM" id="MobiDB-lite"/>
    </source>
</evidence>
<gene>
    <name evidence="2" type="ORF">EV666_102200</name>
</gene>
<dbReference type="EMBL" id="SLWL01000002">
    <property type="protein sequence ID" value="TCO15222.1"/>
    <property type="molecule type" value="Genomic_DNA"/>
</dbReference>
<sequence length="94" mass="10424">MSKPRMSRFTWHGQFQTLSVPGFEGAVRNGGNYALPEDHPLVKSWIGREWLKPVTKSAAPPVKDTSRPARAGARVEQQAETRTPDVAVPAQEQE</sequence>
<feature type="region of interest" description="Disordered" evidence="1">
    <location>
        <begin position="55"/>
        <end position="94"/>
    </location>
</feature>
<proteinExistence type="predicted"/>
<keyword evidence="3" id="KW-1185">Reference proteome</keyword>
<protein>
    <submittedName>
        <fullName evidence="2">Uncharacterized protein</fullName>
    </submittedName>
</protein>
<evidence type="ECO:0000313" key="3">
    <source>
        <dbReference type="Proteomes" id="UP000294881"/>
    </source>
</evidence>
<dbReference type="AlphaFoldDB" id="A0A4R2GZ82"/>
<reference evidence="2 3" key="1">
    <citation type="submission" date="2019-03" db="EMBL/GenBank/DDBJ databases">
        <title>Genomic Encyclopedia of Type Strains, Phase IV (KMG-IV): sequencing the most valuable type-strain genomes for metagenomic binning, comparative biology and taxonomic classification.</title>
        <authorList>
            <person name="Goeker M."/>
        </authorList>
    </citation>
    <scope>NUCLEOTIDE SEQUENCE [LARGE SCALE GENOMIC DNA]</scope>
    <source>
        <strain evidence="2 3">DSM 22958</strain>
    </source>
</reference>
<dbReference type="RefSeq" id="WP_376885604.1">
    <property type="nucleotide sequence ID" value="NZ_JBHUNN010000002.1"/>
</dbReference>
<evidence type="ECO:0000313" key="2">
    <source>
        <dbReference type="EMBL" id="TCO15222.1"/>
    </source>
</evidence>
<name>A0A4R2GZ82_9HYPH</name>
<organism evidence="2 3">
    <name type="scientific">Camelimonas lactis</name>
    <dbReference type="NCBI Taxonomy" id="659006"/>
    <lineage>
        <taxon>Bacteria</taxon>
        <taxon>Pseudomonadati</taxon>
        <taxon>Pseudomonadota</taxon>
        <taxon>Alphaproteobacteria</taxon>
        <taxon>Hyphomicrobiales</taxon>
        <taxon>Chelatococcaceae</taxon>
        <taxon>Camelimonas</taxon>
    </lineage>
</organism>
<accession>A0A4R2GZ82</accession>
<comment type="caution">
    <text evidence="2">The sequence shown here is derived from an EMBL/GenBank/DDBJ whole genome shotgun (WGS) entry which is preliminary data.</text>
</comment>
<dbReference type="Proteomes" id="UP000294881">
    <property type="component" value="Unassembled WGS sequence"/>
</dbReference>